<comment type="caution">
    <text evidence="1">The sequence shown here is derived from an EMBL/GenBank/DDBJ whole genome shotgun (WGS) entry which is preliminary data.</text>
</comment>
<dbReference type="EMBL" id="JALPRF010000011">
    <property type="protein sequence ID" value="MCK8495742.1"/>
    <property type="molecule type" value="Genomic_DNA"/>
</dbReference>
<organism evidence="1 2">
    <name type="scientific">Spirosoma liriopis</name>
    <dbReference type="NCBI Taxonomy" id="2937440"/>
    <lineage>
        <taxon>Bacteria</taxon>
        <taxon>Pseudomonadati</taxon>
        <taxon>Bacteroidota</taxon>
        <taxon>Cytophagia</taxon>
        <taxon>Cytophagales</taxon>
        <taxon>Cytophagaceae</taxon>
        <taxon>Spirosoma</taxon>
    </lineage>
</organism>
<evidence type="ECO:0000313" key="2">
    <source>
        <dbReference type="Proteomes" id="UP001202180"/>
    </source>
</evidence>
<keyword evidence="2" id="KW-1185">Reference proteome</keyword>
<dbReference type="RefSeq" id="WP_248480490.1">
    <property type="nucleotide sequence ID" value="NZ_JALPRF010000011.1"/>
</dbReference>
<gene>
    <name evidence="1" type="ORF">M0L20_28005</name>
</gene>
<sequence>MFLQFTTLTKDRQWREFSCQLDELEVGLDVLLSIVKMGDQLINAYLTDGDSRLALPVEAFEGDSFSEPIGQLKREWEQLLAQPPVSQALTSVDWRKTEVIEPLIALKQRRIDGLQDTLNQMQQLLYTTELGMQEGPYKTRLITHYELIINRYTNSIARIENIYPSFSVTAN</sequence>
<evidence type="ECO:0008006" key="3">
    <source>
        <dbReference type="Google" id="ProtNLM"/>
    </source>
</evidence>
<dbReference type="Proteomes" id="UP001202180">
    <property type="component" value="Unassembled WGS sequence"/>
</dbReference>
<proteinExistence type="predicted"/>
<evidence type="ECO:0000313" key="1">
    <source>
        <dbReference type="EMBL" id="MCK8495742.1"/>
    </source>
</evidence>
<reference evidence="1 2" key="1">
    <citation type="submission" date="2022-04" db="EMBL/GenBank/DDBJ databases">
        <title>Spirosoma sp. strain RP8 genome sequencing and assembly.</title>
        <authorList>
            <person name="Jung Y."/>
        </authorList>
    </citation>
    <scope>NUCLEOTIDE SEQUENCE [LARGE SCALE GENOMIC DNA]</scope>
    <source>
        <strain evidence="1 2">RP8</strain>
    </source>
</reference>
<protein>
    <recommendedName>
        <fullName evidence="3">DUF4254 domain-containing protein</fullName>
    </recommendedName>
</protein>
<name>A0ABT0HV86_9BACT</name>
<accession>A0ABT0HV86</accession>